<keyword evidence="5" id="KW-0560">Oxidoreductase</keyword>
<dbReference type="InterPro" id="IPR007867">
    <property type="entry name" value="GMC_OxRtase_C"/>
</dbReference>
<feature type="transmembrane region" description="Helical" evidence="7">
    <location>
        <begin position="15"/>
        <end position="33"/>
    </location>
</feature>
<keyword evidence="7" id="KW-0472">Membrane</keyword>
<feature type="domain" description="Glucose-methanol-choline oxidoreductase C-terminal" evidence="8">
    <location>
        <begin position="390"/>
        <end position="515"/>
    </location>
</feature>
<evidence type="ECO:0000259" key="8">
    <source>
        <dbReference type="Pfam" id="PF05199"/>
    </source>
</evidence>
<feature type="region of interest" description="Disordered" evidence="6">
    <location>
        <begin position="50"/>
        <end position="69"/>
    </location>
</feature>
<evidence type="ECO:0000256" key="7">
    <source>
        <dbReference type="SAM" id="Phobius"/>
    </source>
</evidence>
<dbReference type="Pfam" id="PF13450">
    <property type="entry name" value="NAD_binding_8"/>
    <property type="match status" value="1"/>
</dbReference>
<keyword evidence="7" id="KW-0812">Transmembrane</keyword>
<evidence type="ECO:0000313" key="10">
    <source>
        <dbReference type="Proteomes" id="UP000601789"/>
    </source>
</evidence>
<sequence length="540" mass="59641">MAILSINSNASPMNYALAPYCIIGAGIAGLLIARRLCAAGRKVIVVESGGDEGSDDANQLNEFGNPEGRYTRQLTGRRRGLGGTSPLWGGRMIRLSPHETSARSHVPEGAWGIPLAELDAYESEIEALFKVASGSHEDLLSDAGTTTNEFPTDENSLIPRWAKCPRFKNCNIATLLKDELKRSPNIDIWLDATVCEFEVDRQSGMLNAVRARSLAGKELLVRAERFIFAAGSIETTRLLLLLNRQTSERAFSRCRVLGRYFQDHLKAQVAVINRKDSATTNRLFGYRFVKGTRRDLHLELAPKAQEREAVGSAFAYVAMDLDESPLSHVKQIAQGIQRREVDLKATMRLSSNMGLIARSAAWRMVRKQLYVPPDIDFRLMVCVEQLPSWNNRITLSRTLDALGAPRVHCDWGPNSTDERTFRAAVKAIDSYWELTGFKEICPLEWVTAAQEEMVPLIDISEACAHPSGSTRMGTDPATSVVGPDLHCHEVPNISVASASVFPSAGSANPTLTIMKLSLWLADQYLRQHSHEKAVFAVHAS</sequence>
<name>A0ABS0S7I4_9HYPH</name>
<dbReference type="PANTHER" id="PTHR42784:SF1">
    <property type="entry name" value="PYRANOSE 2-OXIDASE"/>
    <property type="match status" value="1"/>
</dbReference>
<dbReference type="Proteomes" id="UP000601789">
    <property type="component" value="Unassembled WGS sequence"/>
</dbReference>
<comment type="similarity">
    <text evidence="2">Belongs to the GMC oxidoreductase family.</text>
</comment>
<dbReference type="PANTHER" id="PTHR42784">
    <property type="entry name" value="PYRANOSE 2-OXIDASE"/>
    <property type="match status" value="1"/>
</dbReference>
<evidence type="ECO:0000256" key="1">
    <source>
        <dbReference type="ARBA" id="ARBA00001974"/>
    </source>
</evidence>
<dbReference type="SUPFAM" id="SSF51905">
    <property type="entry name" value="FAD/NAD(P)-binding domain"/>
    <property type="match status" value="1"/>
</dbReference>
<evidence type="ECO:0000256" key="6">
    <source>
        <dbReference type="SAM" id="MobiDB-lite"/>
    </source>
</evidence>
<protein>
    <submittedName>
        <fullName evidence="9">GMC family oxidoreductase</fullName>
    </submittedName>
</protein>
<evidence type="ECO:0000256" key="4">
    <source>
        <dbReference type="ARBA" id="ARBA00022827"/>
    </source>
</evidence>
<comment type="caution">
    <text evidence="9">The sequence shown here is derived from an EMBL/GenBank/DDBJ whole genome shotgun (WGS) entry which is preliminary data.</text>
</comment>
<keyword evidence="3" id="KW-0285">Flavoprotein</keyword>
<comment type="cofactor">
    <cofactor evidence="1">
        <name>FAD</name>
        <dbReference type="ChEBI" id="CHEBI:57692"/>
    </cofactor>
</comment>
<evidence type="ECO:0000256" key="2">
    <source>
        <dbReference type="ARBA" id="ARBA00010790"/>
    </source>
</evidence>
<reference evidence="9 10" key="1">
    <citation type="submission" date="2020-10" db="EMBL/GenBank/DDBJ databases">
        <title>Aquamicrobium zhengzhouensis sp. nov., a exopolysaccharide producing bacterium isolated from farmland soil.</title>
        <authorList>
            <person name="Wang X."/>
        </authorList>
    </citation>
    <scope>NUCLEOTIDE SEQUENCE [LARGE SCALE GENOMIC DNA]</scope>
    <source>
        <strain evidence="10">cd-1</strain>
    </source>
</reference>
<dbReference type="Gene3D" id="3.50.50.60">
    <property type="entry name" value="FAD/NAD(P)-binding domain"/>
    <property type="match status" value="2"/>
</dbReference>
<evidence type="ECO:0000313" key="9">
    <source>
        <dbReference type="EMBL" id="MBI1619242.1"/>
    </source>
</evidence>
<proteinExistence type="inferred from homology"/>
<dbReference type="InterPro" id="IPR051473">
    <property type="entry name" value="P2Ox-like"/>
</dbReference>
<keyword evidence="10" id="KW-1185">Reference proteome</keyword>
<dbReference type="EMBL" id="JADGMQ010000001">
    <property type="protein sequence ID" value="MBI1619242.1"/>
    <property type="molecule type" value="Genomic_DNA"/>
</dbReference>
<keyword evidence="4" id="KW-0274">FAD</keyword>
<dbReference type="Pfam" id="PF05199">
    <property type="entry name" value="GMC_oxred_C"/>
    <property type="match status" value="1"/>
</dbReference>
<evidence type="ECO:0000256" key="5">
    <source>
        <dbReference type="ARBA" id="ARBA00023002"/>
    </source>
</evidence>
<accession>A0ABS0S7I4</accession>
<dbReference type="InterPro" id="IPR036188">
    <property type="entry name" value="FAD/NAD-bd_sf"/>
</dbReference>
<keyword evidence="7" id="KW-1133">Transmembrane helix</keyword>
<gene>
    <name evidence="9" type="ORF">IOD40_01000</name>
</gene>
<organism evidence="9 10">
    <name type="scientific">Aquamicrobium zhengzhouense</name>
    <dbReference type="NCBI Taxonomy" id="2781738"/>
    <lineage>
        <taxon>Bacteria</taxon>
        <taxon>Pseudomonadati</taxon>
        <taxon>Pseudomonadota</taxon>
        <taxon>Alphaproteobacteria</taxon>
        <taxon>Hyphomicrobiales</taxon>
        <taxon>Phyllobacteriaceae</taxon>
        <taxon>Aquamicrobium</taxon>
    </lineage>
</organism>
<evidence type="ECO:0000256" key="3">
    <source>
        <dbReference type="ARBA" id="ARBA00022630"/>
    </source>
</evidence>